<reference evidence="4 5" key="1">
    <citation type="submission" date="2020-07" db="EMBL/GenBank/DDBJ databases">
        <title>Definition of the novel symbiovar canariense within Mesorhizobium novociceri, a new species of genus Mesorhizobium nodulating Cicer canariense in the Caldera de Taburiente National Park (La Palma, Canary Islands).</title>
        <authorList>
            <person name="Leon-Barrios M."/>
            <person name="Perez-Yepez J."/>
            <person name="Flores-Felix J.D."/>
            <person name="Ramirez-Baena M.H."/>
            <person name="Pulido-Suarez L."/>
            <person name="Igual J.M."/>
            <person name="Velazquez E."/>
            <person name="Peix A."/>
        </authorList>
    </citation>
    <scope>NUCLEOTIDE SEQUENCE [LARGE SCALE GENOMIC DNA]</scope>
    <source>
        <strain evidence="4 5">CCANP35</strain>
    </source>
</reference>
<dbReference type="GO" id="GO:0000160">
    <property type="term" value="P:phosphorelay signal transduction system"/>
    <property type="evidence" value="ECO:0007669"/>
    <property type="project" value="InterPro"/>
</dbReference>
<keyword evidence="5" id="KW-1185">Reference proteome</keyword>
<keyword evidence="1 2" id="KW-0597">Phosphoprotein</keyword>
<dbReference type="PROSITE" id="PS50110">
    <property type="entry name" value="RESPONSE_REGULATORY"/>
    <property type="match status" value="1"/>
</dbReference>
<protein>
    <submittedName>
        <fullName evidence="4">Response regulator</fullName>
    </submittedName>
</protein>
<evidence type="ECO:0000256" key="1">
    <source>
        <dbReference type="ARBA" id="ARBA00022553"/>
    </source>
</evidence>
<name>A0A838AW01_9HYPH</name>
<organism evidence="4 5">
    <name type="scientific">Mesorhizobium neociceri</name>
    <dbReference type="NCBI Taxonomy" id="1307853"/>
    <lineage>
        <taxon>Bacteria</taxon>
        <taxon>Pseudomonadati</taxon>
        <taxon>Pseudomonadota</taxon>
        <taxon>Alphaproteobacteria</taxon>
        <taxon>Hyphomicrobiales</taxon>
        <taxon>Phyllobacteriaceae</taxon>
        <taxon>Mesorhizobium</taxon>
    </lineage>
</organism>
<dbReference type="SMART" id="SM00448">
    <property type="entry name" value="REC"/>
    <property type="match status" value="1"/>
</dbReference>
<dbReference type="PANTHER" id="PTHR44591">
    <property type="entry name" value="STRESS RESPONSE REGULATOR PROTEIN 1"/>
    <property type="match status" value="1"/>
</dbReference>
<dbReference type="Proteomes" id="UP000558284">
    <property type="component" value="Unassembled WGS sequence"/>
</dbReference>
<dbReference type="InterPro" id="IPR001789">
    <property type="entry name" value="Sig_transdc_resp-reg_receiver"/>
</dbReference>
<dbReference type="RefSeq" id="WP_181055425.1">
    <property type="nucleotide sequence ID" value="NZ_JACDTY010000001.1"/>
</dbReference>
<accession>A0A838AW01</accession>
<evidence type="ECO:0000259" key="3">
    <source>
        <dbReference type="PROSITE" id="PS50110"/>
    </source>
</evidence>
<evidence type="ECO:0000256" key="2">
    <source>
        <dbReference type="PROSITE-ProRule" id="PRU00169"/>
    </source>
</evidence>
<feature type="modified residue" description="4-aspartylphosphate" evidence="2">
    <location>
        <position position="81"/>
    </location>
</feature>
<comment type="caution">
    <text evidence="4">The sequence shown here is derived from an EMBL/GenBank/DDBJ whole genome shotgun (WGS) entry which is preliminary data.</text>
</comment>
<dbReference type="SUPFAM" id="SSF52172">
    <property type="entry name" value="CheY-like"/>
    <property type="match status" value="1"/>
</dbReference>
<dbReference type="InterPro" id="IPR011006">
    <property type="entry name" value="CheY-like_superfamily"/>
</dbReference>
<evidence type="ECO:0000313" key="4">
    <source>
        <dbReference type="EMBL" id="MBA1138668.1"/>
    </source>
</evidence>
<gene>
    <name evidence="4" type="ORF">H0241_00155</name>
</gene>
<feature type="domain" description="Response regulatory" evidence="3">
    <location>
        <begin position="32"/>
        <end position="146"/>
    </location>
</feature>
<evidence type="ECO:0000313" key="5">
    <source>
        <dbReference type="Proteomes" id="UP000558284"/>
    </source>
</evidence>
<dbReference type="AlphaFoldDB" id="A0A838AW01"/>
<dbReference type="InterPro" id="IPR050595">
    <property type="entry name" value="Bact_response_regulator"/>
</dbReference>
<dbReference type="Pfam" id="PF00072">
    <property type="entry name" value="Response_reg"/>
    <property type="match status" value="1"/>
</dbReference>
<dbReference type="Gene3D" id="3.40.50.2300">
    <property type="match status" value="1"/>
</dbReference>
<sequence length="163" mass="17779">MIGATRKKAHPCDCAGPLTRPGRSDVLKQPATICIVDDDRDVRLSLKSYLRAAGMDVRTFGSAESFLKSPDRAETDCLVTDLHMPGLDGLGLQQELNRIGRNFPVVVMTAFPTMAAEAESAQLGAAAFLEKPIDPDALLEKVEAVLPRRRARRRVGPRDGILR</sequence>
<dbReference type="EMBL" id="JACDTY010000001">
    <property type="protein sequence ID" value="MBA1138668.1"/>
    <property type="molecule type" value="Genomic_DNA"/>
</dbReference>
<proteinExistence type="predicted"/>
<dbReference type="PANTHER" id="PTHR44591:SF25">
    <property type="entry name" value="CHEMOTAXIS TWO-COMPONENT RESPONSE REGULATOR"/>
    <property type="match status" value="1"/>
</dbReference>